<keyword evidence="2" id="KW-1133">Transmembrane helix</keyword>
<dbReference type="EMBL" id="JANQDX010000016">
    <property type="protein sequence ID" value="KAL0909156.1"/>
    <property type="molecule type" value="Genomic_DNA"/>
</dbReference>
<protein>
    <submittedName>
        <fullName evidence="3">Uncharacterized protein</fullName>
    </submittedName>
</protein>
<keyword evidence="2" id="KW-0812">Transmembrane</keyword>
<dbReference type="Proteomes" id="UP001552299">
    <property type="component" value="Unassembled WGS sequence"/>
</dbReference>
<evidence type="ECO:0000313" key="3">
    <source>
        <dbReference type="EMBL" id="KAL0909156.1"/>
    </source>
</evidence>
<evidence type="ECO:0000313" key="4">
    <source>
        <dbReference type="Proteomes" id="UP001552299"/>
    </source>
</evidence>
<name>A0ABD0UFT3_DENTH</name>
<feature type="compositionally biased region" description="Low complexity" evidence="1">
    <location>
        <begin position="47"/>
        <end position="66"/>
    </location>
</feature>
<accession>A0ABD0UFT3</accession>
<gene>
    <name evidence="3" type="ORF">M5K25_019999</name>
</gene>
<keyword evidence="4" id="KW-1185">Reference proteome</keyword>
<feature type="region of interest" description="Disordered" evidence="1">
    <location>
        <begin position="1"/>
        <end position="70"/>
    </location>
</feature>
<evidence type="ECO:0000256" key="1">
    <source>
        <dbReference type="SAM" id="MobiDB-lite"/>
    </source>
</evidence>
<feature type="transmembrane region" description="Helical" evidence="2">
    <location>
        <begin position="235"/>
        <end position="263"/>
    </location>
</feature>
<reference evidence="3 4" key="1">
    <citation type="journal article" date="2024" name="Plant Biotechnol. J.">
        <title>Dendrobium thyrsiflorum genome and its molecular insights into genes involved in important horticultural traits.</title>
        <authorList>
            <person name="Chen B."/>
            <person name="Wang J.Y."/>
            <person name="Zheng P.J."/>
            <person name="Li K.L."/>
            <person name="Liang Y.M."/>
            <person name="Chen X.F."/>
            <person name="Zhang C."/>
            <person name="Zhao X."/>
            <person name="He X."/>
            <person name="Zhang G.Q."/>
            <person name="Liu Z.J."/>
            <person name="Xu Q."/>
        </authorList>
    </citation>
    <scope>NUCLEOTIDE SEQUENCE [LARGE SCALE GENOMIC DNA]</scope>
    <source>
        <strain evidence="3">GZMU011</strain>
    </source>
</reference>
<proteinExistence type="predicted"/>
<sequence length="326" mass="36583">MRQLEALTTEVQRLSVQGRREFNRDRTNPPQQPMPREDEPANRPMFRRGVNPVRNPRRTPGFQQEASESEEEFPRYQRVLLRWRQLDPGIGVPGEQVVSRQDQYRQIGRDPGFASVGESAGEEIVLQLNLSEIGKAKEASQDGSIKSKEQGIWSCVSEGAEVTLIGSELKSREVLETILGAGSSNEVATTDCLEQPTRAHQDGPKLQQVIPPAAAAAASGAGWHSCLDIEERNHLLVILLIWPCWLHLFLSLSTFLLFLSIIFRIPNGQRHANLLPPSTLCLRCEEPNLNPEKDSFLCFIPSRSRLSWHALADSPKLAQQSRMKVL</sequence>
<feature type="compositionally biased region" description="Basic and acidic residues" evidence="1">
    <location>
        <begin position="18"/>
        <end position="27"/>
    </location>
</feature>
<organism evidence="3 4">
    <name type="scientific">Dendrobium thyrsiflorum</name>
    <name type="common">Pinecone-like raceme dendrobium</name>
    <name type="synonym">Orchid</name>
    <dbReference type="NCBI Taxonomy" id="117978"/>
    <lineage>
        <taxon>Eukaryota</taxon>
        <taxon>Viridiplantae</taxon>
        <taxon>Streptophyta</taxon>
        <taxon>Embryophyta</taxon>
        <taxon>Tracheophyta</taxon>
        <taxon>Spermatophyta</taxon>
        <taxon>Magnoliopsida</taxon>
        <taxon>Liliopsida</taxon>
        <taxon>Asparagales</taxon>
        <taxon>Orchidaceae</taxon>
        <taxon>Epidendroideae</taxon>
        <taxon>Malaxideae</taxon>
        <taxon>Dendrobiinae</taxon>
        <taxon>Dendrobium</taxon>
    </lineage>
</organism>
<dbReference type="AlphaFoldDB" id="A0ABD0UFT3"/>
<keyword evidence="2" id="KW-0472">Membrane</keyword>
<comment type="caution">
    <text evidence="3">The sequence shown here is derived from an EMBL/GenBank/DDBJ whole genome shotgun (WGS) entry which is preliminary data.</text>
</comment>
<evidence type="ECO:0000256" key="2">
    <source>
        <dbReference type="SAM" id="Phobius"/>
    </source>
</evidence>